<keyword evidence="2" id="KW-1185">Reference proteome</keyword>
<reference evidence="1" key="1">
    <citation type="submission" date="2020-08" db="EMBL/GenBank/DDBJ databases">
        <title>Genome public.</title>
        <authorList>
            <person name="Liu C."/>
            <person name="Sun Q."/>
        </authorList>
    </citation>
    <scope>NUCLEOTIDE SEQUENCE</scope>
    <source>
        <strain evidence="1">BX21</strain>
    </source>
</reference>
<sequence length="226" mass="25076">MKRKLGAITIGQSPRDDVIPEMLPYLGENVEVIQAGALDGLTYEDILKFKPEKGDYVLVSKLKDGRSVKFAEKHILPRLQSCIDKLESEGADTILFICTGVFPDIFSSTKPILYPQKILHSVTPNLIGKGKLAVITPDKDQVVQCQKKWSETGVDVVVVNASPYAEEDELAKSIERLKNYEDIDIIVMDCIGYNQEMKNRVAMGTKVPTVVARTMVARVLGEILNP</sequence>
<dbReference type="Pfam" id="PF07302">
    <property type="entry name" value="AroM"/>
    <property type="match status" value="1"/>
</dbReference>
<accession>A0A926IER5</accession>
<dbReference type="RefSeq" id="WP_262429121.1">
    <property type="nucleotide sequence ID" value="NZ_JACRTG010000016.1"/>
</dbReference>
<gene>
    <name evidence="1" type="ORF">H8707_05365</name>
</gene>
<dbReference type="EMBL" id="JACRTG010000016">
    <property type="protein sequence ID" value="MBC8587667.1"/>
    <property type="molecule type" value="Genomic_DNA"/>
</dbReference>
<proteinExistence type="predicted"/>
<evidence type="ECO:0000313" key="1">
    <source>
        <dbReference type="EMBL" id="MBC8587667.1"/>
    </source>
</evidence>
<dbReference type="NCBIfam" id="NF007788">
    <property type="entry name" value="PRK10481.1"/>
    <property type="match status" value="1"/>
</dbReference>
<protein>
    <submittedName>
        <fullName evidence="1">AroM family protein</fullName>
    </submittedName>
</protein>
<dbReference type="AlphaFoldDB" id="A0A926IER5"/>
<organism evidence="1 2">
    <name type="scientific">Paratissierella segnis</name>
    <dbReference type="NCBI Taxonomy" id="2763679"/>
    <lineage>
        <taxon>Bacteria</taxon>
        <taxon>Bacillati</taxon>
        <taxon>Bacillota</taxon>
        <taxon>Tissierellia</taxon>
        <taxon>Tissierellales</taxon>
        <taxon>Tissierellaceae</taxon>
        <taxon>Paratissierella</taxon>
    </lineage>
</organism>
<comment type="caution">
    <text evidence="1">The sequence shown here is derived from an EMBL/GenBank/DDBJ whole genome shotgun (WGS) entry which is preliminary data.</text>
</comment>
<evidence type="ECO:0000313" key="2">
    <source>
        <dbReference type="Proteomes" id="UP000601171"/>
    </source>
</evidence>
<dbReference type="Proteomes" id="UP000601171">
    <property type="component" value="Unassembled WGS sequence"/>
</dbReference>
<dbReference type="InterPro" id="IPR010843">
    <property type="entry name" value="Uncharacterised_AroM"/>
</dbReference>
<name>A0A926IER5_9FIRM</name>